<evidence type="ECO:0000313" key="9">
    <source>
        <dbReference type="EMBL" id="MBE6832581.1"/>
    </source>
</evidence>
<dbReference type="EMBL" id="SVNY01000001">
    <property type="protein sequence ID" value="MBE6832581.1"/>
    <property type="molecule type" value="Genomic_DNA"/>
</dbReference>
<feature type="transmembrane region" description="Helical" evidence="8">
    <location>
        <begin position="161"/>
        <end position="179"/>
    </location>
</feature>
<sequence length="462" mass="49478">MGLGTVLSKKMRTTPPVRFVVISFLILILIGGLVLALPICSRSGQGTRLPDALFTSVSAVCVTGLSKFDTWVHWSAFGQVVILLLIQLGGLGIITLTTGFTLLFRQKLGLRELSLAARENLQGENLNISQLLRMILTVTFVAEGAGVLLMALRFVPQFGPYGIWLSIFHAVSAYCNAGFDIMGFLKPYGSLVPYAGDPLVMIPTYLLMLVGGLGFVVINDVYYNKIYRRVRGQKPSPLSFHSAVVLISELVLLAFGMLAFLSLEYDNTLRGMNWGDKIITAWFQSNTVRTAGFTAVDVTQQRDVTTLISLVLSFIGTAPCSTGGGIRTTTLVVLGATVISVLRGREETVVCRHLISHTAVYRALTIFIGNVVTVLVTAGVVLLCNSEKHVGAMVALQEAVAACSTIGISPSLTPLLDDPSLIALSVAMFIGRVGLVSFGLSVSARHVGKPGCVMPEARIIVG</sequence>
<dbReference type="PANTHER" id="PTHR32024">
    <property type="entry name" value="TRK SYSTEM POTASSIUM UPTAKE PROTEIN TRKG-RELATED"/>
    <property type="match status" value="1"/>
</dbReference>
<evidence type="ECO:0000256" key="6">
    <source>
        <dbReference type="ARBA" id="ARBA00023065"/>
    </source>
</evidence>
<protein>
    <submittedName>
        <fullName evidence="9">Cation transport protein</fullName>
    </submittedName>
</protein>
<evidence type="ECO:0000256" key="1">
    <source>
        <dbReference type="ARBA" id="ARBA00004651"/>
    </source>
</evidence>
<keyword evidence="3" id="KW-1003">Cell membrane</keyword>
<evidence type="ECO:0000256" key="5">
    <source>
        <dbReference type="ARBA" id="ARBA00022989"/>
    </source>
</evidence>
<feature type="transmembrane region" description="Helical" evidence="8">
    <location>
        <begin position="421"/>
        <end position="440"/>
    </location>
</feature>
<gene>
    <name evidence="9" type="ORF">E7512_03195</name>
</gene>
<evidence type="ECO:0000313" key="10">
    <source>
        <dbReference type="Proteomes" id="UP000754750"/>
    </source>
</evidence>
<accession>A0A928KUS0</accession>
<dbReference type="Proteomes" id="UP000754750">
    <property type="component" value="Unassembled WGS sequence"/>
</dbReference>
<comment type="subcellular location">
    <subcellularLocation>
        <location evidence="1">Cell membrane</location>
        <topology evidence="1">Multi-pass membrane protein</topology>
    </subcellularLocation>
</comment>
<dbReference type="RefSeq" id="WP_326839959.1">
    <property type="nucleotide sequence ID" value="NZ_JBKWRC010000005.1"/>
</dbReference>
<keyword evidence="4 8" id="KW-0812">Transmembrane</keyword>
<keyword evidence="6" id="KW-0406">Ion transport</keyword>
<dbReference type="GO" id="GO:0008324">
    <property type="term" value="F:monoatomic cation transmembrane transporter activity"/>
    <property type="evidence" value="ECO:0007669"/>
    <property type="project" value="InterPro"/>
</dbReference>
<name>A0A928KUS0_9FIRM</name>
<evidence type="ECO:0000256" key="3">
    <source>
        <dbReference type="ARBA" id="ARBA00022475"/>
    </source>
</evidence>
<dbReference type="PANTHER" id="PTHR32024:SF1">
    <property type="entry name" value="KTR SYSTEM POTASSIUM UPTAKE PROTEIN B"/>
    <property type="match status" value="1"/>
</dbReference>
<feature type="transmembrane region" description="Helical" evidence="8">
    <location>
        <begin position="80"/>
        <end position="104"/>
    </location>
</feature>
<keyword evidence="7 8" id="KW-0472">Membrane</keyword>
<organism evidence="9 10">
    <name type="scientific">Faecalispora sporosphaeroides</name>
    <dbReference type="NCBI Taxonomy" id="1549"/>
    <lineage>
        <taxon>Bacteria</taxon>
        <taxon>Bacillati</taxon>
        <taxon>Bacillota</taxon>
        <taxon>Clostridia</taxon>
        <taxon>Eubacteriales</taxon>
        <taxon>Oscillospiraceae</taxon>
        <taxon>Faecalispora</taxon>
    </lineage>
</organism>
<evidence type="ECO:0000256" key="4">
    <source>
        <dbReference type="ARBA" id="ARBA00022692"/>
    </source>
</evidence>
<dbReference type="GO" id="GO:0005886">
    <property type="term" value="C:plasma membrane"/>
    <property type="evidence" value="ECO:0007669"/>
    <property type="project" value="UniProtKB-SubCell"/>
</dbReference>
<reference evidence="9" key="1">
    <citation type="submission" date="2019-04" db="EMBL/GenBank/DDBJ databases">
        <title>Evolution of Biomass-Degrading Anaerobic Consortia Revealed by Metagenomics.</title>
        <authorList>
            <person name="Peng X."/>
        </authorList>
    </citation>
    <scope>NUCLEOTIDE SEQUENCE</scope>
    <source>
        <strain evidence="9">SIG551</strain>
    </source>
</reference>
<dbReference type="AlphaFoldDB" id="A0A928KUS0"/>
<feature type="transmembrane region" description="Helical" evidence="8">
    <location>
        <begin position="360"/>
        <end position="383"/>
    </location>
</feature>
<proteinExistence type="predicted"/>
<feature type="transmembrane region" description="Helical" evidence="8">
    <location>
        <begin position="199"/>
        <end position="218"/>
    </location>
</feature>
<feature type="transmembrane region" description="Helical" evidence="8">
    <location>
        <begin position="238"/>
        <end position="263"/>
    </location>
</feature>
<keyword evidence="5 8" id="KW-1133">Transmembrane helix</keyword>
<dbReference type="GO" id="GO:0030001">
    <property type="term" value="P:metal ion transport"/>
    <property type="evidence" value="ECO:0007669"/>
    <property type="project" value="UniProtKB-ARBA"/>
</dbReference>
<evidence type="ECO:0000256" key="7">
    <source>
        <dbReference type="ARBA" id="ARBA00023136"/>
    </source>
</evidence>
<comment type="caution">
    <text evidence="9">The sequence shown here is derived from an EMBL/GenBank/DDBJ whole genome shotgun (WGS) entry which is preliminary data.</text>
</comment>
<evidence type="ECO:0000256" key="8">
    <source>
        <dbReference type="SAM" id="Phobius"/>
    </source>
</evidence>
<dbReference type="Pfam" id="PF02386">
    <property type="entry name" value="TrkH"/>
    <property type="match status" value="1"/>
</dbReference>
<feature type="transmembrane region" description="Helical" evidence="8">
    <location>
        <begin position="131"/>
        <end position="155"/>
    </location>
</feature>
<feature type="transmembrane region" description="Helical" evidence="8">
    <location>
        <begin position="20"/>
        <end position="40"/>
    </location>
</feature>
<keyword evidence="2" id="KW-0813">Transport</keyword>
<evidence type="ECO:0000256" key="2">
    <source>
        <dbReference type="ARBA" id="ARBA00022448"/>
    </source>
</evidence>
<dbReference type="InterPro" id="IPR003445">
    <property type="entry name" value="Cat_transpt"/>
</dbReference>